<feature type="transmembrane region" description="Helical" evidence="6">
    <location>
        <begin position="149"/>
        <end position="170"/>
    </location>
</feature>
<evidence type="ECO:0000256" key="6">
    <source>
        <dbReference type="SAM" id="Phobius"/>
    </source>
</evidence>
<evidence type="ECO:0008006" key="8">
    <source>
        <dbReference type="Google" id="ProtNLM"/>
    </source>
</evidence>
<feature type="transmembrane region" description="Helical" evidence="6">
    <location>
        <begin position="35"/>
        <end position="57"/>
    </location>
</feature>
<evidence type="ECO:0000256" key="1">
    <source>
        <dbReference type="ARBA" id="ARBA00004651"/>
    </source>
</evidence>
<proteinExistence type="predicted"/>
<keyword evidence="4 6" id="KW-1133">Transmembrane helix</keyword>
<evidence type="ECO:0000313" key="7">
    <source>
        <dbReference type="EMBL" id="SVA03394.1"/>
    </source>
</evidence>
<evidence type="ECO:0000256" key="4">
    <source>
        <dbReference type="ARBA" id="ARBA00022989"/>
    </source>
</evidence>
<evidence type="ECO:0000256" key="2">
    <source>
        <dbReference type="ARBA" id="ARBA00022475"/>
    </source>
</evidence>
<reference evidence="7" key="1">
    <citation type="submission" date="2018-05" db="EMBL/GenBank/DDBJ databases">
        <authorList>
            <person name="Lanie J.A."/>
            <person name="Ng W.-L."/>
            <person name="Kazmierczak K.M."/>
            <person name="Andrzejewski T.M."/>
            <person name="Davidsen T.M."/>
            <person name="Wayne K.J."/>
            <person name="Tettelin H."/>
            <person name="Glass J.I."/>
            <person name="Rusch D."/>
            <person name="Podicherti R."/>
            <person name="Tsui H.-C.T."/>
            <person name="Winkler M.E."/>
        </authorList>
    </citation>
    <scope>NUCLEOTIDE SEQUENCE</scope>
</reference>
<sequence length="290" mass="33086">MPIFANVAWAHHPIRETLSTHSYGHNLGDYLLWDWRLDVCIILLIGSLVYTLGWLRLRRQGHLRLASRKRLVFYQSGLLSIALALISPIDALVDVLFFVHMLQHELLIFLIPPLLLAGQPLLFCLWGLPASLRLKLGGMFAFRHPIRRTLTFLTTPIVAFLVSVFVLWGWHHPIAYNLALKNELAHDLEHISFFLAFLLYWWPLIGSPPQRSRLLTNVKRGFYLVVSAIQTALLGGLITFANDVLYPHYLTIPRIVNWAVLTDQQFGGAIMWLPGPIIYGLAALLTMKDE</sequence>
<feature type="transmembrane region" description="Helical" evidence="6">
    <location>
        <begin position="190"/>
        <end position="209"/>
    </location>
</feature>
<dbReference type="AlphaFoldDB" id="A0A381SIZ7"/>
<dbReference type="Pfam" id="PF09678">
    <property type="entry name" value="Caa3_CtaG"/>
    <property type="match status" value="1"/>
</dbReference>
<dbReference type="GO" id="GO:0005886">
    <property type="term" value="C:plasma membrane"/>
    <property type="evidence" value="ECO:0007669"/>
    <property type="project" value="UniProtKB-SubCell"/>
</dbReference>
<keyword evidence="3 6" id="KW-0812">Transmembrane</keyword>
<dbReference type="InterPro" id="IPR019108">
    <property type="entry name" value="Caa3_assmbl_CtaG-rel"/>
</dbReference>
<gene>
    <name evidence="7" type="ORF">METZ01_LOCUS56248</name>
</gene>
<comment type="subcellular location">
    <subcellularLocation>
        <location evidence="1">Cell membrane</location>
        <topology evidence="1">Multi-pass membrane protein</topology>
    </subcellularLocation>
</comment>
<accession>A0A381SIZ7</accession>
<dbReference type="EMBL" id="UINC01003105">
    <property type="protein sequence ID" value="SVA03394.1"/>
    <property type="molecule type" value="Genomic_DNA"/>
</dbReference>
<evidence type="ECO:0000256" key="3">
    <source>
        <dbReference type="ARBA" id="ARBA00022692"/>
    </source>
</evidence>
<feature type="transmembrane region" description="Helical" evidence="6">
    <location>
        <begin position="106"/>
        <end position="128"/>
    </location>
</feature>
<protein>
    <recommendedName>
        <fullName evidence="8">Cytochrome c oxidase assembly protein</fullName>
    </recommendedName>
</protein>
<feature type="transmembrane region" description="Helical" evidence="6">
    <location>
        <begin position="266"/>
        <end position="287"/>
    </location>
</feature>
<evidence type="ECO:0000256" key="5">
    <source>
        <dbReference type="ARBA" id="ARBA00023136"/>
    </source>
</evidence>
<keyword evidence="5 6" id="KW-0472">Membrane</keyword>
<name>A0A381SIZ7_9ZZZZ</name>
<organism evidence="7">
    <name type="scientific">marine metagenome</name>
    <dbReference type="NCBI Taxonomy" id="408172"/>
    <lineage>
        <taxon>unclassified sequences</taxon>
        <taxon>metagenomes</taxon>
        <taxon>ecological metagenomes</taxon>
    </lineage>
</organism>
<keyword evidence="2" id="KW-1003">Cell membrane</keyword>
<feature type="transmembrane region" description="Helical" evidence="6">
    <location>
        <begin position="78"/>
        <end position="100"/>
    </location>
</feature>
<feature type="transmembrane region" description="Helical" evidence="6">
    <location>
        <begin position="221"/>
        <end position="246"/>
    </location>
</feature>